<dbReference type="AlphaFoldDB" id="A0AAN0XTE4"/>
<protein>
    <submittedName>
        <fullName evidence="2">Fimbrial protein</fullName>
    </submittedName>
</protein>
<accession>A0AAN0XTE4</accession>
<sequence length="63" mass="6651">MDIKSQIVGFFQDEEGLTVVEYVLGAALLVAAITAVFTSLEGGLINSLNNTMADLNSKNTSTN</sequence>
<organism evidence="2 3">
    <name type="scientific">Vibrio breoganii</name>
    <dbReference type="NCBI Taxonomy" id="553239"/>
    <lineage>
        <taxon>Bacteria</taxon>
        <taxon>Pseudomonadati</taxon>
        <taxon>Pseudomonadota</taxon>
        <taxon>Gammaproteobacteria</taxon>
        <taxon>Vibrionales</taxon>
        <taxon>Vibrionaceae</taxon>
        <taxon>Vibrio</taxon>
    </lineage>
</organism>
<keyword evidence="1" id="KW-0472">Membrane</keyword>
<dbReference type="Proteomes" id="UP000092018">
    <property type="component" value="Chromosome 1"/>
</dbReference>
<dbReference type="EMBL" id="CP016177">
    <property type="protein sequence ID" value="ANO32219.1"/>
    <property type="molecule type" value="Genomic_DNA"/>
</dbReference>
<reference evidence="2 3" key="1">
    <citation type="submission" date="2016-06" db="EMBL/GenBank/DDBJ databases">
        <title>Adaptive Radiation by Waves of Gene Transfer Leads to Fine-Scale Resource Partitioning in Marine Microbes.</title>
        <authorList>
            <person name="Hehemann J.-H."/>
            <person name="Arevalo P."/>
            <person name="Datta M.S."/>
            <person name="Yu X."/>
            <person name="Corzett C."/>
            <person name="Henschel A."/>
            <person name="Preheim S.P."/>
            <person name="Timberlake S."/>
            <person name="Alm E.J."/>
            <person name="Polz M.F."/>
        </authorList>
    </citation>
    <scope>NUCLEOTIDE SEQUENCE [LARGE SCALE GENOMIC DNA]</scope>
    <source>
        <strain evidence="2 3">FF50</strain>
    </source>
</reference>
<name>A0AAN0XTE4_9VIBR</name>
<proteinExistence type="predicted"/>
<keyword evidence="1" id="KW-0812">Transmembrane</keyword>
<keyword evidence="1" id="KW-1133">Transmembrane helix</keyword>
<feature type="transmembrane region" description="Helical" evidence="1">
    <location>
        <begin position="20"/>
        <end position="40"/>
    </location>
</feature>
<evidence type="ECO:0000313" key="3">
    <source>
        <dbReference type="Proteomes" id="UP000092018"/>
    </source>
</evidence>
<dbReference type="RefSeq" id="WP_065209520.1">
    <property type="nucleotide sequence ID" value="NZ_CP016177.1"/>
</dbReference>
<evidence type="ECO:0000313" key="2">
    <source>
        <dbReference type="EMBL" id="ANO32219.1"/>
    </source>
</evidence>
<gene>
    <name evidence="2" type="ORF">A6E01_02890</name>
</gene>
<dbReference type="KEGG" id="vbr:A6E01_02890"/>
<evidence type="ECO:0000256" key="1">
    <source>
        <dbReference type="SAM" id="Phobius"/>
    </source>
</evidence>